<name>A0ABP9U7M6_9BACT</name>
<dbReference type="EC" id="3.1.26.5" evidence="7 8"/>
<comment type="similarity">
    <text evidence="7">Belongs to the RnpA family.</text>
</comment>
<evidence type="ECO:0000256" key="3">
    <source>
        <dbReference type="ARBA" id="ARBA00022722"/>
    </source>
</evidence>
<dbReference type="InterPro" id="IPR000100">
    <property type="entry name" value="RNase_P"/>
</dbReference>
<keyword evidence="10" id="KW-1185">Reference proteome</keyword>
<sequence length="111" mass="12749">MKNERLRKSDDILAVVKSRNRICSNVVNLFYLPNKVNSCRLTVVVSKKISNRAVVRNKIKRQVKAIIHQKKLSMPNTDIVIIVKPDWNLDNFAKNQMILCGLFKRKTGGKS</sequence>
<comment type="catalytic activity">
    <reaction evidence="7">
        <text>Endonucleolytic cleavage of RNA, removing 5'-extranucleotides from tRNA precursor.</text>
        <dbReference type="EC" id="3.1.26.5"/>
    </reaction>
</comment>
<dbReference type="EMBL" id="BAABQM010000005">
    <property type="protein sequence ID" value="GAA5414952.1"/>
    <property type="molecule type" value="Genomic_DNA"/>
</dbReference>
<evidence type="ECO:0000313" key="10">
    <source>
        <dbReference type="Proteomes" id="UP001449582"/>
    </source>
</evidence>
<dbReference type="PROSITE" id="PS00648">
    <property type="entry name" value="RIBONUCLEASE_P"/>
    <property type="match status" value="1"/>
</dbReference>
<dbReference type="PANTHER" id="PTHR33992">
    <property type="entry name" value="RIBONUCLEASE P PROTEIN COMPONENT"/>
    <property type="match status" value="1"/>
</dbReference>
<dbReference type="InterPro" id="IPR014721">
    <property type="entry name" value="Ribsml_uS5_D2-typ_fold_subgr"/>
</dbReference>
<dbReference type="Proteomes" id="UP001449582">
    <property type="component" value="Unassembled WGS sequence"/>
</dbReference>
<dbReference type="NCBIfam" id="TIGR00188">
    <property type="entry name" value="rnpA"/>
    <property type="match status" value="1"/>
</dbReference>
<dbReference type="Gene3D" id="3.30.230.10">
    <property type="match status" value="1"/>
</dbReference>
<keyword evidence="5 7" id="KW-0378">Hydrolase</keyword>
<comment type="caution">
    <text evidence="9">The sequence shown here is derived from an EMBL/GenBank/DDBJ whole genome shotgun (WGS) entry which is preliminary data.</text>
</comment>
<reference evidence="9" key="1">
    <citation type="submission" date="2024-02" db="EMBL/GenBank/DDBJ databases">
        <title>Draft genome sequence of new strains in genus Ureaplasma.</title>
        <authorList>
            <person name="Nakajima Y."/>
            <person name="Segawa T."/>
        </authorList>
    </citation>
    <scope>NUCLEOTIDE SEQUENCE [LARGE SCALE GENOMIC DNA]</scope>
    <source>
        <strain evidence="9">OM1</strain>
    </source>
</reference>
<proteinExistence type="inferred from homology"/>
<protein>
    <recommendedName>
        <fullName evidence="7 8">Ribonuclease P protein component</fullName>
        <shortName evidence="7">RNase P protein</shortName>
        <shortName evidence="7">RNaseP protein</shortName>
        <ecNumber evidence="7 8">3.1.26.5</ecNumber>
    </recommendedName>
    <alternativeName>
        <fullName evidence="7">Protein C5</fullName>
    </alternativeName>
</protein>
<comment type="function">
    <text evidence="1 7">RNaseP catalyzes the removal of the 5'-leader sequence from pre-tRNA to produce the mature 5'-terminus. It can also cleave other RNA substrates such as 4.5S RNA. The protein component plays an auxiliary but essential role in vivo by binding to the 5'-leader sequence and broadening the substrate specificity of the ribozyme.</text>
</comment>
<comment type="subunit">
    <text evidence="7">Consists of a catalytic RNA component (M1 or rnpB) and a protein subunit.</text>
</comment>
<evidence type="ECO:0000256" key="6">
    <source>
        <dbReference type="ARBA" id="ARBA00022884"/>
    </source>
</evidence>
<keyword evidence="3 7" id="KW-0540">Nuclease</keyword>
<keyword evidence="4 7" id="KW-0255">Endonuclease</keyword>
<dbReference type="InterPro" id="IPR020568">
    <property type="entry name" value="Ribosomal_Su5_D2-typ_SF"/>
</dbReference>
<dbReference type="RefSeq" id="WP_353290109.1">
    <property type="nucleotide sequence ID" value="NZ_BAABQM010000005.1"/>
</dbReference>
<dbReference type="PANTHER" id="PTHR33992:SF1">
    <property type="entry name" value="RIBONUCLEASE P PROTEIN COMPONENT"/>
    <property type="match status" value="1"/>
</dbReference>
<dbReference type="SUPFAM" id="SSF54211">
    <property type="entry name" value="Ribosomal protein S5 domain 2-like"/>
    <property type="match status" value="1"/>
</dbReference>
<dbReference type="HAMAP" id="MF_00227">
    <property type="entry name" value="RNase_P"/>
    <property type="match status" value="1"/>
</dbReference>
<keyword evidence="6 7" id="KW-0694">RNA-binding</keyword>
<evidence type="ECO:0000313" key="9">
    <source>
        <dbReference type="EMBL" id="GAA5414952.1"/>
    </source>
</evidence>
<evidence type="ECO:0000256" key="7">
    <source>
        <dbReference type="HAMAP-Rule" id="MF_00227"/>
    </source>
</evidence>
<evidence type="ECO:0000256" key="2">
    <source>
        <dbReference type="ARBA" id="ARBA00022694"/>
    </source>
</evidence>
<dbReference type="InterPro" id="IPR020539">
    <property type="entry name" value="RNase_P_CS"/>
</dbReference>
<accession>A0ABP9U7M6</accession>
<gene>
    <name evidence="7 9" type="primary">rnpA</name>
    <name evidence="9" type="ORF">UREOM_6630</name>
</gene>
<dbReference type="Pfam" id="PF00825">
    <property type="entry name" value="Ribonuclease_P"/>
    <property type="match status" value="1"/>
</dbReference>
<evidence type="ECO:0000256" key="1">
    <source>
        <dbReference type="ARBA" id="ARBA00002663"/>
    </source>
</evidence>
<evidence type="ECO:0000256" key="5">
    <source>
        <dbReference type="ARBA" id="ARBA00022801"/>
    </source>
</evidence>
<organism evidence="9 10">
    <name type="scientific">Ureaplasma ceti</name>
    <dbReference type="NCBI Taxonomy" id="3119530"/>
    <lineage>
        <taxon>Bacteria</taxon>
        <taxon>Bacillati</taxon>
        <taxon>Mycoplasmatota</taxon>
        <taxon>Mycoplasmoidales</taxon>
        <taxon>Mycoplasmoidaceae</taxon>
        <taxon>Ureaplasma</taxon>
    </lineage>
</organism>
<evidence type="ECO:0000256" key="8">
    <source>
        <dbReference type="NCBIfam" id="TIGR00188"/>
    </source>
</evidence>
<evidence type="ECO:0000256" key="4">
    <source>
        <dbReference type="ARBA" id="ARBA00022759"/>
    </source>
</evidence>
<keyword evidence="2 7" id="KW-0819">tRNA processing</keyword>